<name>A0A1L7JN41_CLOBO</name>
<proteinExistence type="predicted"/>
<dbReference type="SUPFAM" id="SSF53955">
    <property type="entry name" value="Lysozyme-like"/>
    <property type="match status" value="1"/>
</dbReference>
<keyword evidence="1" id="KW-0378">Hydrolase</keyword>
<sequence length="324" mass="37879">MPFILLLIFCCAIIDFFYFTFPEESSKDIKQKELKVYCQQIVEKCNKSNTIVNDKNVHKLSDSLKRDEELQLKWNDVYAIAVFYNSSTDKEINKKLLDDIAKELAPKFEYKTFEKTITTVKEIDERNKDGILTGRKIKVTDTKKENEILLTEADSPYGHYKYTYEKVTEKNVENGEESTLVYYRNTSNELIGEEYERFDKYLSKLFKHKNLSKSVMEIEREEVFMLSEGILNEEENVDWLLDGNSSMQFTFDSLGGVDIPPELMKVLMKYCQEYKMPPWLICGFIYRESSFNPNCVTVAYGSGKWSNLTIAEVKIIIAYKLLVL</sequence>
<evidence type="ECO:0000313" key="1">
    <source>
        <dbReference type="EMBL" id="APU87177.1"/>
    </source>
</evidence>
<dbReference type="InterPro" id="IPR023346">
    <property type="entry name" value="Lysozyme-like_dom_sf"/>
</dbReference>
<keyword evidence="1" id="KW-0614">Plasmid</keyword>
<gene>
    <name evidence="1" type="ORF">NPD8_3890</name>
</gene>
<reference evidence="1" key="1">
    <citation type="submission" date="2016-05" db="EMBL/GenBank/DDBJ databases">
        <authorList>
            <person name="Lavstsen T."/>
            <person name="Jespersen J.S."/>
        </authorList>
    </citation>
    <scope>NUCLEOTIDE SEQUENCE</scope>
    <source>
        <strain evidence="1">CDC69096</strain>
        <plasmid evidence="1">pNPD8_2</plasmid>
    </source>
</reference>
<dbReference type="AlphaFoldDB" id="A0A1L7JN41"/>
<dbReference type="GO" id="GO:0016787">
    <property type="term" value="F:hydrolase activity"/>
    <property type="evidence" value="ECO:0007669"/>
    <property type="project" value="UniProtKB-KW"/>
</dbReference>
<geneLocation type="plasmid" evidence="1">
    <name>pNPD8_2</name>
</geneLocation>
<accession>A0A1L7JN41</accession>
<dbReference type="Gene3D" id="1.10.530.10">
    <property type="match status" value="1"/>
</dbReference>
<organism evidence="1">
    <name type="scientific">Clostridium botulinum</name>
    <dbReference type="NCBI Taxonomy" id="1491"/>
    <lineage>
        <taxon>Bacteria</taxon>
        <taxon>Bacillati</taxon>
        <taxon>Bacillota</taxon>
        <taxon>Clostridia</taxon>
        <taxon>Eubacteriales</taxon>
        <taxon>Clostridiaceae</taxon>
        <taxon>Clostridium</taxon>
    </lineage>
</organism>
<dbReference type="EMBL" id="CP015716">
    <property type="protein sequence ID" value="APU87177.1"/>
    <property type="molecule type" value="Genomic_DNA"/>
</dbReference>
<protein>
    <submittedName>
        <fullName evidence="1">Putative cell wall-associated hydrolase domain protein</fullName>
    </submittedName>
</protein>